<accession>A0A815J957</accession>
<keyword evidence="4 5" id="KW-0440">LIM domain</keyword>
<dbReference type="GO" id="GO:0003712">
    <property type="term" value="F:transcription coregulator activity"/>
    <property type="evidence" value="ECO:0007669"/>
    <property type="project" value="TreeGrafter"/>
</dbReference>
<dbReference type="SMART" id="SM00132">
    <property type="entry name" value="LIM"/>
    <property type="match status" value="6"/>
</dbReference>
<dbReference type="GO" id="GO:0046872">
    <property type="term" value="F:metal ion binding"/>
    <property type="evidence" value="ECO:0007669"/>
    <property type="project" value="UniProtKB-KW"/>
</dbReference>
<keyword evidence="3 5" id="KW-0862">Zinc</keyword>
<dbReference type="EMBL" id="CAJNOU010003216">
    <property type="protein sequence ID" value="CAF1377514.1"/>
    <property type="molecule type" value="Genomic_DNA"/>
</dbReference>
<gene>
    <name evidence="9" type="ORF">FNK824_LOCUS19709</name>
    <name evidence="7" type="ORF">RFH988_LOCUS25000</name>
    <name evidence="8" type="ORF">SEV965_LOCUS30233</name>
</gene>
<evidence type="ECO:0000256" key="3">
    <source>
        <dbReference type="ARBA" id="ARBA00022833"/>
    </source>
</evidence>
<evidence type="ECO:0000256" key="2">
    <source>
        <dbReference type="ARBA" id="ARBA00022737"/>
    </source>
</evidence>
<dbReference type="PANTHER" id="PTHR24205:SF16">
    <property type="entry name" value="GH01042P-RELATED"/>
    <property type="match status" value="1"/>
</dbReference>
<dbReference type="CDD" id="cd08368">
    <property type="entry name" value="LIM"/>
    <property type="match status" value="2"/>
</dbReference>
<dbReference type="Proteomes" id="UP000663874">
    <property type="component" value="Unassembled WGS sequence"/>
</dbReference>
<dbReference type="Gene3D" id="2.10.110.10">
    <property type="entry name" value="Cysteine Rich Protein"/>
    <property type="match status" value="6"/>
</dbReference>
<dbReference type="SUPFAM" id="SSF57716">
    <property type="entry name" value="Glucocorticoid receptor-like (DNA-binding domain)"/>
    <property type="match status" value="3"/>
</dbReference>
<protein>
    <recommendedName>
        <fullName evidence="6">LIM zinc-binding domain-containing protein</fullName>
    </recommendedName>
</protein>
<dbReference type="EMBL" id="CAJOBE010003502">
    <property type="protein sequence ID" value="CAF3884318.1"/>
    <property type="molecule type" value="Genomic_DNA"/>
</dbReference>
<feature type="domain" description="LIM zinc-binding" evidence="6">
    <location>
        <begin position="204"/>
        <end position="266"/>
    </location>
</feature>
<dbReference type="AlphaFoldDB" id="A0A815J957"/>
<evidence type="ECO:0000313" key="9">
    <source>
        <dbReference type="EMBL" id="CAF3884318.1"/>
    </source>
</evidence>
<proteinExistence type="predicted"/>
<dbReference type="GO" id="GO:0030018">
    <property type="term" value="C:Z disc"/>
    <property type="evidence" value="ECO:0007669"/>
    <property type="project" value="TreeGrafter"/>
</dbReference>
<feature type="domain" description="LIM zinc-binding" evidence="6">
    <location>
        <begin position="1"/>
        <end position="64"/>
    </location>
</feature>
<evidence type="ECO:0000259" key="6">
    <source>
        <dbReference type="PROSITE" id="PS50023"/>
    </source>
</evidence>
<dbReference type="GO" id="GO:0005634">
    <property type="term" value="C:nucleus"/>
    <property type="evidence" value="ECO:0007669"/>
    <property type="project" value="TreeGrafter"/>
</dbReference>
<dbReference type="PROSITE" id="PS50023">
    <property type="entry name" value="LIM_DOMAIN_2"/>
    <property type="match status" value="5"/>
</dbReference>
<evidence type="ECO:0000313" key="10">
    <source>
        <dbReference type="Proteomes" id="UP000663889"/>
    </source>
</evidence>
<dbReference type="PANTHER" id="PTHR24205">
    <property type="entry name" value="FOUR AND A HALF LIM DOMAINS PROTEIN"/>
    <property type="match status" value="1"/>
</dbReference>
<comment type="caution">
    <text evidence="8">The sequence shown here is derived from an EMBL/GenBank/DDBJ whole genome shotgun (WGS) entry which is preliminary data.</text>
</comment>
<keyword evidence="1 5" id="KW-0479">Metal-binding</keyword>
<dbReference type="Pfam" id="PF00412">
    <property type="entry name" value="LIM"/>
    <property type="match status" value="6"/>
</dbReference>
<feature type="domain" description="LIM zinc-binding" evidence="6">
    <location>
        <begin position="81"/>
        <end position="145"/>
    </location>
</feature>
<feature type="domain" description="LIM zinc-binding" evidence="6">
    <location>
        <begin position="270"/>
        <end position="333"/>
    </location>
</feature>
<dbReference type="PROSITE" id="PS00478">
    <property type="entry name" value="LIM_DOMAIN_1"/>
    <property type="match status" value="3"/>
</dbReference>
<dbReference type="EMBL" id="CAJNOO010001867">
    <property type="protein sequence ID" value="CAF1208559.1"/>
    <property type="molecule type" value="Genomic_DNA"/>
</dbReference>
<dbReference type="InterPro" id="IPR001781">
    <property type="entry name" value="Znf_LIM"/>
</dbReference>
<sequence>MSCAKCERPFRYGTEDTVTINKKTYHIDCLSCDKCSKPYDGSFSPDELEREALCRECIHMQKTKSATNSQSNSTESKNNVLRCGGCGLPFNPTSRHITKKYNNKEYHHNCLKCNECQSLIEGEIYEDEQENKIYCTSCFKRHDKQSFQKQNQEKKLNQQKTVHFAEKLAETLNRDELEAYYKNDKGHINDSFLIGNQNKTGEIKFCAACMLPFHAGSRITQANDKEYHYECFCCEKCAQPINGTFTMNSQGTKFTCRNCIQKVYSSSPIIICTECGQPIESNVHSRINFNNRSFHSECFTCVLCHRRLNPSQTFTLHNDKPWCRQCEIDTKNCYSCGKPILSSGIIYETRDYHVECFKCSHCHKLLDNEKLLCANNLQPYCVNCNELLFAKRCNKCGKSIPFDTKYTIFDDKPYHEQCFLCVKCHRSIGSKKFFKDQRGFICSNCSKS</sequence>
<evidence type="ECO:0000313" key="7">
    <source>
        <dbReference type="EMBL" id="CAF1208559.1"/>
    </source>
</evidence>
<organism evidence="8 10">
    <name type="scientific">Rotaria sordida</name>
    <dbReference type="NCBI Taxonomy" id="392033"/>
    <lineage>
        <taxon>Eukaryota</taxon>
        <taxon>Metazoa</taxon>
        <taxon>Spiralia</taxon>
        <taxon>Gnathifera</taxon>
        <taxon>Rotifera</taxon>
        <taxon>Eurotatoria</taxon>
        <taxon>Bdelloidea</taxon>
        <taxon>Philodinida</taxon>
        <taxon>Philodinidae</taxon>
        <taxon>Rotaria</taxon>
    </lineage>
</organism>
<evidence type="ECO:0000256" key="5">
    <source>
        <dbReference type="PROSITE-ProRule" id="PRU00125"/>
    </source>
</evidence>
<dbReference type="OrthoDB" id="1112565at2759"/>
<dbReference type="Proteomes" id="UP000663882">
    <property type="component" value="Unassembled WGS sequence"/>
</dbReference>
<reference evidence="8" key="1">
    <citation type="submission" date="2021-02" db="EMBL/GenBank/DDBJ databases">
        <authorList>
            <person name="Nowell W R."/>
        </authorList>
    </citation>
    <scope>NUCLEOTIDE SEQUENCE</scope>
</reference>
<evidence type="ECO:0000313" key="8">
    <source>
        <dbReference type="EMBL" id="CAF1377514.1"/>
    </source>
</evidence>
<evidence type="ECO:0000256" key="1">
    <source>
        <dbReference type="ARBA" id="ARBA00022723"/>
    </source>
</evidence>
<evidence type="ECO:0000256" key="4">
    <source>
        <dbReference type="ARBA" id="ARBA00023038"/>
    </source>
</evidence>
<feature type="domain" description="LIM zinc-binding" evidence="6">
    <location>
        <begin position="391"/>
        <end position="448"/>
    </location>
</feature>
<dbReference type="Proteomes" id="UP000663889">
    <property type="component" value="Unassembled WGS sequence"/>
</dbReference>
<keyword evidence="2" id="KW-0677">Repeat</keyword>
<name>A0A815J957_9BILA</name>